<evidence type="ECO:0000256" key="2">
    <source>
        <dbReference type="ARBA" id="ARBA00022679"/>
    </source>
</evidence>
<dbReference type="SUPFAM" id="SSF53067">
    <property type="entry name" value="Actin-like ATPase domain"/>
    <property type="match status" value="2"/>
</dbReference>
<dbReference type="PANTHER" id="PTHR43095:SF2">
    <property type="entry name" value="GLUCONOKINASE"/>
    <property type="match status" value="1"/>
</dbReference>
<protein>
    <submittedName>
        <fullName evidence="6">FGGY-family carbohydrate kinase</fullName>
    </submittedName>
</protein>
<dbReference type="PIRSF" id="PIRSF000538">
    <property type="entry name" value="GlpK"/>
    <property type="match status" value="1"/>
</dbReference>
<feature type="domain" description="Carbohydrate kinase FGGY N-terminal" evidence="4">
    <location>
        <begin position="5"/>
        <end position="250"/>
    </location>
</feature>
<dbReference type="GO" id="GO:0016301">
    <property type="term" value="F:kinase activity"/>
    <property type="evidence" value="ECO:0007669"/>
    <property type="project" value="UniProtKB-KW"/>
</dbReference>
<comment type="similarity">
    <text evidence="1">Belongs to the FGGY kinase family.</text>
</comment>
<dbReference type="Pfam" id="PF00370">
    <property type="entry name" value="FGGY_N"/>
    <property type="match status" value="1"/>
</dbReference>
<dbReference type="InterPro" id="IPR000577">
    <property type="entry name" value="Carb_kinase_FGGY"/>
</dbReference>
<keyword evidence="2" id="KW-0808">Transferase</keyword>
<dbReference type="PANTHER" id="PTHR43095">
    <property type="entry name" value="SUGAR KINASE"/>
    <property type="match status" value="1"/>
</dbReference>
<keyword evidence="3 6" id="KW-0418">Kinase</keyword>
<dbReference type="InterPro" id="IPR043129">
    <property type="entry name" value="ATPase_NBD"/>
</dbReference>
<evidence type="ECO:0000256" key="1">
    <source>
        <dbReference type="ARBA" id="ARBA00009156"/>
    </source>
</evidence>
<evidence type="ECO:0000313" key="7">
    <source>
        <dbReference type="Proteomes" id="UP001523565"/>
    </source>
</evidence>
<evidence type="ECO:0000259" key="4">
    <source>
        <dbReference type="Pfam" id="PF00370"/>
    </source>
</evidence>
<evidence type="ECO:0000259" key="5">
    <source>
        <dbReference type="Pfam" id="PF02782"/>
    </source>
</evidence>
<name>A0ABT1EI78_9FIRM</name>
<dbReference type="EMBL" id="JAMZFV010000012">
    <property type="protein sequence ID" value="MCP1110408.1"/>
    <property type="molecule type" value="Genomic_DNA"/>
</dbReference>
<proteinExistence type="inferred from homology"/>
<reference evidence="6 7" key="1">
    <citation type="journal article" date="2022" name="Genome Biol. Evol.">
        <title>Host diet, physiology and behaviors set the stage for Lachnospiraceae cladogenesis.</title>
        <authorList>
            <person name="Vera-Ponce De Leon A."/>
            <person name="Schneider M."/>
            <person name="Jahnes B.C."/>
            <person name="Sadowski V."/>
            <person name="Camuy-Velez L.A."/>
            <person name="Duan J."/>
            <person name="Sabree Z.L."/>
        </authorList>
    </citation>
    <scope>NUCLEOTIDE SEQUENCE [LARGE SCALE GENOMIC DNA]</scope>
    <source>
        <strain evidence="6 7">PAL227</strain>
    </source>
</reference>
<keyword evidence="7" id="KW-1185">Reference proteome</keyword>
<dbReference type="Pfam" id="PF02782">
    <property type="entry name" value="FGGY_C"/>
    <property type="match status" value="1"/>
</dbReference>
<accession>A0ABT1EI78</accession>
<gene>
    <name evidence="6" type="ORF">NK118_09100</name>
</gene>
<evidence type="ECO:0000256" key="3">
    <source>
        <dbReference type="ARBA" id="ARBA00022777"/>
    </source>
</evidence>
<dbReference type="InterPro" id="IPR018485">
    <property type="entry name" value="FGGY_C"/>
</dbReference>
<evidence type="ECO:0000313" key="6">
    <source>
        <dbReference type="EMBL" id="MCP1110408.1"/>
    </source>
</evidence>
<organism evidence="6 7">
    <name type="scientific">Ohessyouella blattaphilus</name>
    <dbReference type="NCBI Taxonomy" id="2949333"/>
    <lineage>
        <taxon>Bacteria</taxon>
        <taxon>Bacillati</taxon>
        <taxon>Bacillota</taxon>
        <taxon>Clostridia</taxon>
        <taxon>Lachnospirales</taxon>
        <taxon>Lachnospiraceae</taxon>
        <taxon>Ohessyouella</taxon>
    </lineage>
</organism>
<comment type="caution">
    <text evidence="6">The sequence shown here is derived from an EMBL/GenBank/DDBJ whole genome shotgun (WGS) entry which is preliminary data.</text>
</comment>
<dbReference type="RefSeq" id="WP_262069289.1">
    <property type="nucleotide sequence ID" value="NZ_JAMXOC010000012.1"/>
</dbReference>
<dbReference type="InterPro" id="IPR050406">
    <property type="entry name" value="FGGY_Carb_Kinase"/>
</dbReference>
<sequence>MGSNYYLGADIGTTAIKVALFDDFGNKVIHHVQEYDLLKPSAQRVEQVPRVYWDAFKECVTRVMTESGVDKERVKAFAMDSSAETIVFMDEKMEPLDNFYVWMDNRAETEADEINQRFTPEEIVKATGQTPIDPVYPATKILWFRKHKPELFEKMRMMFMCDDYILWHMSGIKASHGSSWCTSYLWDITKKEWWPEMMEYLQITAEQLPRIYESGTVVGEILPDIADELGLPQGLMLVMGGQDQSSGAIGVGNVEPGIFSESTGGALMVCTTIDRPIFDDKGCVPCNYSDMEDVYMIQAGAKGGILFRWLRDTLCNEERLLAASGEGDAYDLMTALAAETPAGAEGLFLMPFFGGAGNPHRDIYGRGVLYGLSLGHTKGHIIRAFMEALACNITKMIDYTEELTGVKVTQVRSLGGGSLSPLWCQIKADIMNREVVTMKNTQDAACLGAAIIAGYGAGEWSSIQEAAKKFARIDKIYTPNPANREVYDKLLEKYDLFIEATHGYTERLAQTE</sequence>
<dbReference type="InterPro" id="IPR018484">
    <property type="entry name" value="FGGY_N"/>
</dbReference>
<dbReference type="CDD" id="cd07773">
    <property type="entry name" value="ASKHA_NBD_FGGY_FK"/>
    <property type="match status" value="1"/>
</dbReference>
<feature type="domain" description="Carbohydrate kinase FGGY C-terminal" evidence="5">
    <location>
        <begin position="267"/>
        <end position="456"/>
    </location>
</feature>
<dbReference type="Gene3D" id="3.30.420.40">
    <property type="match status" value="2"/>
</dbReference>
<dbReference type="Proteomes" id="UP001523565">
    <property type="component" value="Unassembled WGS sequence"/>
</dbReference>